<keyword evidence="2" id="KW-1133">Transmembrane helix</keyword>
<gene>
    <name evidence="3" type="ORF">BU23DRAFT_562293</name>
</gene>
<name>A0A6A5UGL0_9PLEO</name>
<proteinExistence type="predicted"/>
<feature type="transmembrane region" description="Helical" evidence="2">
    <location>
        <begin position="13"/>
        <end position="34"/>
    </location>
</feature>
<evidence type="ECO:0000313" key="3">
    <source>
        <dbReference type="EMBL" id="KAF1964035.1"/>
    </source>
</evidence>
<keyword evidence="2" id="KW-0812">Transmembrane</keyword>
<accession>A0A6A5UGL0</accession>
<protein>
    <submittedName>
        <fullName evidence="3">Uncharacterized protein</fullName>
    </submittedName>
</protein>
<sequence>MTLVARTVPGQGLLARSALVTHVLSGLLPLVTVLKGKRRCEQRRWTNVRHDDPPLSAPQALGTSRAVPVAVSTIATSRVKRRCYNNPPPSTAVPIYENLLSPATPLLDCGSSFVCEEDLEPVTHLTSDTDAGLPADAGTDRDSGIGLDVERDGERDPPASKAAAILERIAYHQKQGPAKPRHSNKTTELWQMESEF</sequence>
<dbReference type="EMBL" id="ML976816">
    <property type="protein sequence ID" value="KAF1964035.1"/>
    <property type="molecule type" value="Genomic_DNA"/>
</dbReference>
<feature type="region of interest" description="Disordered" evidence="1">
    <location>
        <begin position="171"/>
        <end position="196"/>
    </location>
</feature>
<evidence type="ECO:0000256" key="2">
    <source>
        <dbReference type="SAM" id="Phobius"/>
    </source>
</evidence>
<evidence type="ECO:0000313" key="4">
    <source>
        <dbReference type="Proteomes" id="UP000800036"/>
    </source>
</evidence>
<evidence type="ECO:0000256" key="1">
    <source>
        <dbReference type="SAM" id="MobiDB-lite"/>
    </source>
</evidence>
<keyword evidence="4" id="KW-1185">Reference proteome</keyword>
<feature type="region of interest" description="Disordered" evidence="1">
    <location>
        <begin position="125"/>
        <end position="159"/>
    </location>
</feature>
<organism evidence="3 4">
    <name type="scientific">Bimuria novae-zelandiae CBS 107.79</name>
    <dbReference type="NCBI Taxonomy" id="1447943"/>
    <lineage>
        <taxon>Eukaryota</taxon>
        <taxon>Fungi</taxon>
        <taxon>Dikarya</taxon>
        <taxon>Ascomycota</taxon>
        <taxon>Pezizomycotina</taxon>
        <taxon>Dothideomycetes</taxon>
        <taxon>Pleosporomycetidae</taxon>
        <taxon>Pleosporales</taxon>
        <taxon>Massarineae</taxon>
        <taxon>Didymosphaeriaceae</taxon>
        <taxon>Bimuria</taxon>
    </lineage>
</organism>
<keyword evidence="2" id="KW-0472">Membrane</keyword>
<reference evidence="3" key="1">
    <citation type="journal article" date="2020" name="Stud. Mycol.">
        <title>101 Dothideomycetes genomes: a test case for predicting lifestyles and emergence of pathogens.</title>
        <authorList>
            <person name="Haridas S."/>
            <person name="Albert R."/>
            <person name="Binder M."/>
            <person name="Bloem J."/>
            <person name="Labutti K."/>
            <person name="Salamov A."/>
            <person name="Andreopoulos B."/>
            <person name="Baker S."/>
            <person name="Barry K."/>
            <person name="Bills G."/>
            <person name="Bluhm B."/>
            <person name="Cannon C."/>
            <person name="Castanera R."/>
            <person name="Culley D."/>
            <person name="Daum C."/>
            <person name="Ezra D."/>
            <person name="Gonzalez J."/>
            <person name="Henrissat B."/>
            <person name="Kuo A."/>
            <person name="Liang C."/>
            <person name="Lipzen A."/>
            <person name="Lutzoni F."/>
            <person name="Magnuson J."/>
            <person name="Mondo S."/>
            <person name="Nolan M."/>
            <person name="Ohm R."/>
            <person name="Pangilinan J."/>
            <person name="Park H.-J."/>
            <person name="Ramirez L."/>
            <person name="Alfaro M."/>
            <person name="Sun H."/>
            <person name="Tritt A."/>
            <person name="Yoshinaga Y."/>
            <person name="Zwiers L.-H."/>
            <person name="Turgeon B."/>
            <person name="Goodwin S."/>
            <person name="Spatafora J."/>
            <person name="Crous P."/>
            <person name="Grigoriev I."/>
        </authorList>
    </citation>
    <scope>NUCLEOTIDE SEQUENCE</scope>
    <source>
        <strain evidence="3">CBS 107.79</strain>
    </source>
</reference>
<feature type="compositionally biased region" description="Basic and acidic residues" evidence="1">
    <location>
        <begin position="138"/>
        <end position="158"/>
    </location>
</feature>
<dbReference type="Proteomes" id="UP000800036">
    <property type="component" value="Unassembled WGS sequence"/>
</dbReference>
<dbReference type="AlphaFoldDB" id="A0A6A5UGL0"/>